<gene>
    <name evidence="2" type="ORF">EDD39_6164</name>
</gene>
<proteinExistence type="predicted"/>
<accession>A0A8G1UC21</accession>
<dbReference type="AlphaFoldDB" id="A0A8G1UC21"/>
<reference evidence="2 3" key="1">
    <citation type="submission" date="2018-11" db="EMBL/GenBank/DDBJ databases">
        <title>Sequencing the genomes of 1000 actinobacteria strains.</title>
        <authorList>
            <person name="Klenk H.-P."/>
        </authorList>
    </citation>
    <scope>NUCLEOTIDE SEQUENCE [LARGE SCALE GENOMIC DNA]</scope>
    <source>
        <strain evidence="2 3">DSM 44780</strain>
    </source>
</reference>
<feature type="compositionally biased region" description="Pro residues" evidence="1">
    <location>
        <begin position="54"/>
        <end position="73"/>
    </location>
</feature>
<dbReference type="Proteomes" id="UP000267408">
    <property type="component" value="Unassembled WGS sequence"/>
</dbReference>
<sequence>MHKANPGLFFDLADSASVYCYHCYHCDREMTELWRAVGGLTPRAGQDGDHFAAAPPPPPPPPPPPARPGIPED</sequence>
<dbReference type="EMBL" id="RJVJ01000002">
    <property type="protein sequence ID" value="ROR38002.1"/>
    <property type="molecule type" value="Genomic_DNA"/>
</dbReference>
<protein>
    <submittedName>
        <fullName evidence="2">Uncharacterized protein</fullName>
    </submittedName>
</protein>
<organism evidence="2 3">
    <name type="scientific">Kitasatospora cineracea</name>
    <dbReference type="NCBI Taxonomy" id="88074"/>
    <lineage>
        <taxon>Bacteria</taxon>
        <taxon>Bacillati</taxon>
        <taxon>Actinomycetota</taxon>
        <taxon>Actinomycetes</taxon>
        <taxon>Kitasatosporales</taxon>
        <taxon>Streptomycetaceae</taxon>
        <taxon>Kitasatospora</taxon>
    </lineage>
</organism>
<evidence type="ECO:0000313" key="3">
    <source>
        <dbReference type="Proteomes" id="UP000267408"/>
    </source>
</evidence>
<evidence type="ECO:0000256" key="1">
    <source>
        <dbReference type="SAM" id="MobiDB-lite"/>
    </source>
</evidence>
<comment type="caution">
    <text evidence="2">The sequence shown here is derived from an EMBL/GenBank/DDBJ whole genome shotgun (WGS) entry which is preliminary data.</text>
</comment>
<evidence type="ECO:0000313" key="2">
    <source>
        <dbReference type="EMBL" id="ROR38002.1"/>
    </source>
</evidence>
<feature type="region of interest" description="Disordered" evidence="1">
    <location>
        <begin position="40"/>
        <end position="73"/>
    </location>
</feature>
<name>A0A8G1UC21_9ACTN</name>